<gene>
    <name evidence="5" type="ORF">JNB85_23505</name>
</gene>
<feature type="domain" description="HTH araC/xylS-type" evidence="4">
    <location>
        <begin position="162"/>
        <end position="259"/>
    </location>
</feature>
<dbReference type="PANTHER" id="PTHR46796">
    <property type="entry name" value="HTH-TYPE TRANSCRIPTIONAL ACTIVATOR RHAS-RELATED"/>
    <property type="match status" value="1"/>
</dbReference>
<dbReference type="SUPFAM" id="SSF46689">
    <property type="entry name" value="Homeodomain-like"/>
    <property type="match status" value="2"/>
</dbReference>
<evidence type="ECO:0000256" key="3">
    <source>
        <dbReference type="ARBA" id="ARBA00023163"/>
    </source>
</evidence>
<evidence type="ECO:0000313" key="6">
    <source>
        <dbReference type="Proteomes" id="UP000717752"/>
    </source>
</evidence>
<dbReference type="SMART" id="SM00342">
    <property type="entry name" value="HTH_ARAC"/>
    <property type="match status" value="1"/>
</dbReference>
<dbReference type="PANTHER" id="PTHR46796:SF14">
    <property type="entry name" value="TRANSCRIPTIONAL REGULATORY PROTEIN"/>
    <property type="match status" value="1"/>
</dbReference>
<proteinExistence type="predicted"/>
<evidence type="ECO:0000256" key="2">
    <source>
        <dbReference type="ARBA" id="ARBA00023125"/>
    </source>
</evidence>
<dbReference type="Pfam" id="PF12833">
    <property type="entry name" value="HTH_18"/>
    <property type="match status" value="1"/>
</dbReference>
<evidence type="ECO:0000259" key="4">
    <source>
        <dbReference type="PROSITE" id="PS01124"/>
    </source>
</evidence>
<dbReference type="Gene3D" id="1.10.10.60">
    <property type="entry name" value="Homeodomain-like"/>
    <property type="match status" value="2"/>
</dbReference>
<dbReference type="InterPro" id="IPR050204">
    <property type="entry name" value="AraC_XylS_family_regulators"/>
</dbReference>
<protein>
    <submittedName>
        <fullName evidence="5">Helix-turn-helix transcriptional regulator</fullName>
    </submittedName>
</protein>
<dbReference type="InterPro" id="IPR009057">
    <property type="entry name" value="Homeodomain-like_sf"/>
</dbReference>
<dbReference type="EMBL" id="JAEUAK010000010">
    <property type="protein sequence ID" value="MBW9055376.1"/>
    <property type="molecule type" value="Genomic_DNA"/>
</dbReference>
<dbReference type="InterPro" id="IPR018060">
    <property type="entry name" value="HTH_AraC"/>
</dbReference>
<dbReference type="PROSITE" id="PS01124">
    <property type="entry name" value="HTH_ARAC_FAMILY_2"/>
    <property type="match status" value="1"/>
</dbReference>
<comment type="caution">
    <text evidence="5">The sequence shown here is derived from an EMBL/GenBank/DDBJ whole genome shotgun (WGS) entry which is preliminary data.</text>
</comment>
<name>A0ABS7H0Q2_9HYPH</name>
<evidence type="ECO:0000313" key="5">
    <source>
        <dbReference type="EMBL" id="MBW9055376.1"/>
    </source>
</evidence>
<dbReference type="InterPro" id="IPR018062">
    <property type="entry name" value="HTH_AraC-typ_CS"/>
</dbReference>
<evidence type="ECO:0000256" key="1">
    <source>
        <dbReference type="ARBA" id="ARBA00023015"/>
    </source>
</evidence>
<keyword evidence="6" id="KW-1185">Reference proteome</keyword>
<dbReference type="RefSeq" id="WP_220336690.1">
    <property type="nucleotide sequence ID" value="NZ_JAEUAK010000010.1"/>
</dbReference>
<keyword evidence="2" id="KW-0238">DNA-binding</keyword>
<keyword evidence="3" id="KW-0804">Transcription</keyword>
<dbReference type="Proteomes" id="UP000717752">
    <property type="component" value="Unassembled WGS sequence"/>
</dbReference>
<accession>A0ABS7H0Q2</accession>
<dbReference type="PROSITE" id="PS00041">
    <property type="entry name" value="HTH_ARAC_FAMILY_1"/>
    <property type="match status" value="1"/>
</dbReference>
<sequence>MRSNNADHDESGPIPQAEAFSVIAQLKPFDNHRLWRGGKLVHNGGHPAGALAITDLGEEWRCHHRSPFDNVRFNISRQGLSDFSYEAGRSGFNGLDCGQGQLDPVVQGLAMALLPALSQPAHASALFIDHVLLALQAHLVTRYGKVNLPAERSGGLSGRQLNMATAFLAALTAREATISDVAAQCGLSTSYFIRAFKKSTGRTPHRWLMEYRAEKARQMLLGTASIAEIAVACGFADQSHLTRVFTAVNGVSPGTWRRERRI</sequence>
<keyword evidence="1" id="KW-0805">Transcription regulation</keyword>
<reference evidence="5 6" key="1">
    <citation type="journal article" date="2021" name="MBio">
        <title>Poor Competitiveness of Bradyrhizobium in Pigeon Pea Root Colonization in Indian Soils.</title>
        <authorList>
            <person name="Chalasani D."/>
            <person name="Basu A."/>
            <person name="Pullabhotla S.V.S.R.N."/>
            <person name="Jorrin B."/>
            <person name="Neal A.L."/>
            <person name="Poole P.S."/>
            <person name="Podile A.R."/>
            <person name="Tkacz A."/>
        </authorList>
    </citation>
    <scope>NUCLEOTIDE SEQUENCE [LARGE SCALE GENOMIC DNA]</scope>
    <source>
        <strain evidence="5 6">HU56</strain>
    </source>
</reference>
<organism evidence="5 6">
    <name type="scientific">Rhizobium mesosinicum</name>
    <dbReference type="NCBI Taxonomy" id="335017"/>
    <lineage>
        <taxon>Bacteria</taxon>
        <taxon>Pseudomonadati</taxon>
        <taxon>Pseudomonadota</taxon>
        <taxon>Alphaproteobacteria</taxon>
        <taxon>Hyphomicrobiales</taxon>
        <taxon>Rhizobiaceae</taxon>
        <taxon>Rhizobium/Agrobacterium group</taxon>
        <taxon>Rhizobium</taxon>
    </lineage>
</organism>